<evidence type="ECO:0000256" key="2">
    <source>
        <dbReference type="ARBA" id="ARBA00022771"/>
    </source>
</evidence>
<dbReference type="GO" id="GO:0006355">
    <property type="term" value="P:regulation of DNA-templated transcription"/>
    <property type="evidence" value="ECO:0007669"/>
    <property type="project" value="TreeGrafter"/>
</dbReference>
<dbReference type="Gene3D" id="2.170.270.10">
    <property type="entry name" value="SET domain"/>
    <property type="match status" value="1"/>
</dbReference>
<dbReference type="Proteomes" id="UP000750334">
    <property type="component" value="Unassembled WGS sequence"/>
</dbReference>
<dbReference type="SMART" id="SM00317">
    <property type="entry name" value="SET"/>
    <property type="match status" value="1"/>
</dbReference>
<dbReference type="EMBL" id="PUHR01000069">
    <property type="protein sequence ID" value="KAG0668354.1"/>
    <property type="molecule type" value="Genomic_DNA"/>
</dbReference>
<evidence type="ECO:0000313" key="7">
    <source>
        <dbReference type="EMBL" id="KAG0668354.1"/>
    </source>
</evidence>
<keyword evidence="8" id="KW-1185">Reference proteome</keyword>
<reference evidence="7 8" key="1">
    <citation type="submission" date="2020-11" db="EMBL/GenBank/DDBJ databases">
        <title>Kefir isolates.</title>
        <authorList>
            <person name="Marcisauskas S."/>
            <person name="Kim Y."/>
            <person name="Blasche S."/>
        </authorList>
    </citation>
    <scope>NUCLEOTIDE SEQUENCE [LARGE SCALE GENOMIC DNA]</scope>
    <source>
        <strain evidence="7 8">OG2</strain>
    </source>
</reference>
<protein>
    <recommendedName>
        <fullName evidence="6">SET domain-containing protein</fullName>
    </recommendedName>
</protein>
<dbReference type="SUPFAM" id="SSF57903">
    <property type="entry name" value="FYVE/PHD zinc finger"/>
    <property type="match status" value="1"/>
</dbReference>
<evidence type="ECO:0000259" key="6">
    <source>
        <dbReference type="PROSITE" id="PS50280"/>
    </source>
</evidence>
<dbReference type="GO" id="GO:0006325">
    <property type="term" value="P:chromatin organization"/>
    <property type="evidence" value="ECO:0007669"/>
    <property type="project" value="UniProtKB-KW"/>
</dbReference>
<name>A0A9P7BAY3_MAUEX</name>
<comment type="caution">
    <text evidence="7">The sequence shown here is derived from an EMBL/GenBank/DDBJ whole genome shotgun (WGS) entry which is preliminary data.</text>
</comment>
<dbReference type="Pfam" id="PF00628">
    <property type="entry name" value="PHD"/>
    <property type="match status" value="1"/>
</dbReference>
<dbReference type="InterPro" id="IPR013083">
    <property type="entry name" value="Znf_RING/FYVE/PHD"/>
</dbReference>
<dbReference type="PANTHER" id="PTHR46462:SF3">
    <property type="entry name" value="UPSET, ISOFORM A"/>
    <property type="match status" value="1"/>
</dbReference>
<dbReference type="Gene3D" id="3.30.40.10">
    <property type="entry name" value="Zinc/RING finger domain, C3HC4 (zinc finger)"/>
    <property type="match status" value="1"/>
</dbReference>
<accession>A0A9P7BAY3</accession>
<feature type="domain" description="SET" evidence="6">
    <location>
        <begin position="342"/>
        <end position="472"/>
    </location>
</feature>
<dbReference type="GO" id="GO:0008270">
    <property type="term" value="F:zinc ion binding"/>
    <property type="evidence" value="ECO:0007669"/>
    <property type="project" value="UniProtKB-KW"/>
</dbReference>
<dbReference type="GO" id="GO:0070210">
    <property type="term" value="C:Rpd3L-Expanded complex"/>
    <property type="evidence" value="ECO:0007669"/>
    <property type="project" value="TreeGrafter"/>
</dbReference>
<evidence type="ECO:0000256" key="1">
    <source>
        <dbReference type="ARBA" id="ARBA00022723"/>
    </source>
</evidence>
<gene>
    <name evidence="7" type="ORF">C6P45_004706</name>
</gene>
<dbReference type="PANTHER" id="PTHR46462">
    <property type="entry name" value="UPSET, ISOFORM A"/>
    <property type="match status" value="1"/>
</dbReference>
<dbReference type="OrthoDB" id="20872at2759"/>
<organism evidence="7 8">
    <name type="scientific">Maudiozyma exigua</name>
    <name type="common">Yeast</name>
    <name type="synonym">Kazachstania exigua</name>
    <dbReference type="NCBI Taxonomy" id="34358"/>
    <lineage>
        <taxon>Eukaryota</taxon>
        <taxon>Fungi</taxon>
        <taxon>Dikarya</taxon>
        <taxon>Ascomycota</taxon>
        <taxon>Saccharomycotina</taxon>
        <taxon>Saccharomycetes</taxon>
        <taxon>Saccharomycetales</taxon>
        <taxon>Saccharomycetaceae</taxon>
        <taxon>Maudiozyma</taxon>
    </lineage>
</organism>
<dbReference type="Pfam" id="PF00856">
    <property type="entry name" value="SET"/>
    <property type="match status" value="1"/>
</dbReference>
<dbReference type="PROSITE" id="PS01359">
    <property type="entry name" value="ZF_PHD_1"/>
    <property type="match status" value="1"/>
</dbReference>
<keyword evidence="4" id="KW-0156">Chromatin regulator</keyword>
<feature type="region of interest" description="Disordered" evidence="5">
    <location>
        <begin position="246"/>
        <end position="293"/>
    </location>
</feature>
<dbReference type="InterPro" id="IPR019786">
    <property type="entry name" value="Zinc_finger_PHD-type_CS"/>
</dbReference>
<keyword evidence="3" id="KW-0862">Zinc</keyword>
<dbReference type="AlphaFoldDB" id="A0A9P7BAY3"/>
<proteinExistence type="predicted"/>
<dbReference type="GO" id="GO:0034967">
    <property type="term" value="C:Set3 complex"/>
    <property type="evidence" value="ECO:0007669"/>
    <property type="project" value="TreeGrafter"/>
</dbReference>
<feature type="compositionally biased region" description="Polar residues" evidence="5">
    <location>
        <begin position="281"/>
        <end position="293"/>
    </location>
</feature>
<dbReference type="InterPro" id="IPR046341">
    <property type="entry name" value="SET_dom_sf"/>
</dbReference>
<sequence>MASPSPYPAALQSKLLQIREQIQNEHKQRGKDNLFNPLISPGPASIALLNNKLNQRFNSATTTTTNTNLSTPRNAQNTVENCDDDATNNSKRGMFAAAALNAAVTRPLPLKRGNLKATAINDNNNWAVQDNYIVSKSDNVITCSCGTNKRVDAMNLSNDGFLQCNHCHRWQHLKCYNLKTKMDVLPNKFYCKICKPGLGSNSYRIHKKKKLLQKQQKEKINDLNLQIQIQIQKQLNLNILNQKTSNNNRINRNNAGTVECKTDSENESSYSPLNSEDKCSPVQSHVPSSTGDLLQARSNSEVIEDNLESYEYRDKYIKAFVDDHSNDDWVFQINKNMDVLPNSIESRAVDEKTIGVFAKRDLVNKSYITEFFGMVDFQKNYISNPINQYRIWATAQPEVIFHPHWPILIDARSLDSANPKNCIKFIRRSCNPNVTMSTVKVRSQVTNKIEVYFMINAIKDIKQGDELLIGWQWDLRHPISRVLHDTNAFEHMTDIDKLWLIHAIDIIWQSCRCGCSDHSECKLFKLKEFADTFLEGLKQKKKHISA</sequence>
<dbReference type="PROSITE" id="PS50280">
    <property type="entry name" value="SET"/>
    <property type="match status" value="1"/>
</dbReference>
<dbReference type="InterPro" id="IPR011011">
    <property type="entry name" value="Znf_FYVE_PHD"/>
</dbReference>
<dbReference type="SUPFAM" id="SSF82199">
    <property type="entry name" value="SET domain"/>
    <property type="match status" value="1"/>
</dbReference>
<evidence type="ECO:0000256" key="3">
    <source>
        <dbReference type="ARBA" id="ARBA00022833"/>
    </source>
</evidence>
<evidence type="ECO:0000256" key="4">
    <source>
        <dbReference type="ARBA" id="ARBA00022853"/>
    </source>
</evidence>
<keyword evidence="2" id="KW-0863">Zinc-finger</keyword>
<dbReference type="InterPro" id="IPR001214">
    <property type="entry name" value="SET_dom"/>
</dbReference>
<dbReference type="InterPro" id="IPR019787">
    <property type="entry name" value="Znf_PHD-finger"/>
</dbReference>
<keyword evidence="1" id="KW-0479">Metal-binding</keyword>
<evidence type="ECO:0000313" key="8">
    <source>
        <dbReference type="Proteomes" id="UP000750334"/>
    </source>
</evidence>
<dbReference type="SMART" id="SM00249">
    <property type="entry name" value="PHD"/>
    <property type="match status" value="1"/>
</dbReference>
<dbReference type="InterPro" id="IPR001965">
    <property type="entry name" value="Znf_PHD"/>
</dbReference>
<evidence type="ECO:0000256" key="5">
    <source>
        <dbReference type="SAM" id="MobiDB-lite"/>
    </source>
</evidence>